<dbReference type="SMART" id="SM00347">
    <property type="entry name" value="HTH_MARR"/>
    <property type="match status" value="1"/>
</dbReference>
<dbReference type="InterPro" id="IPR036390">
    <property type="entry name" value="WH_DNA-bd_sf"/>
</dbReference>
<dbReference type="Gene3D" id="1.10.10.10">
    <property type="entry name" value="Winged helix-like DNA-binding domain superfamily/Winged helix DNA-binding domain"/>
    <property type="match status" value="1"/>
</dbReference>
<feature type="domain" description="HTH marR-type" evidence="1">
    <location>
        <begin position="1"/>
        <end position="135"/>
    </location>
</feature>
<organism evidence="2 3">
    <name type="scientific">Caballeronia udeis</name>
    <dbReference type="NCBI Taxonomy" id="1232866"/>
    <lineage>
        <taxon>Bacteria</taxon>
        <taxon>Pseudomonadati</taxon>
        <taxon>Pseudomonadota</taxon>
        <taxon>Betaproteobacteria</taxon>
        <taxon>Burkholderiales</taxon>
        <taxon>Burkholderiaceae</taxon>
        <taxon>Caballeronia</taxon>
    </lineage>
</organism>
<accession>A0ABW8MIU0</accession>
<dbReference type="InterPro" id="IPR000835">
    <property type="entry name" value="HTH_MarR-typ"/>
</dbReference>
<dbReference type="PROSITE" id="PS50995">
    <property type="entry name" value="HTH_MARR_2"/>
    <property type="match status" value="1"/>
</dbReference>
<proteinExistence type="predicted"/>
<dbReference type="Pfam" id="PF12802">
    <property type="entry name" value="MarR_2"/>
    <property type="match status" value="1"/>
</dbReference>
<dbReference type="EMBL" id="JBIYDN010000010">
    <property type="protein sequence ID" value="MFK4443578.1"/>
    <property type="molecule type" value="Genomic_DNA"/>
</dbReference>
<name>A0ABW8MIU0_9BURK</name>
<dbReference type="Proteomes" id="UP001620514">
    <property type="component" value="Unassembled WGS sequence"/>
</dbReference>
<sequence length="144" mass="16012">MSRTLEELGLNLKKVQSRHHRALDAQLLRLGVSLVQWNALREIDRNPGSTAHRLAELTFNSDQAFGTLTTRLLRLGFIERQPGHGRANTHQLTQSGKVMLAKGQEVMQEVLTASFAPLSQAERATLSRILTKLLAHSPDEVDPS</sequence>
<dbReference type="GO" id="GO:0003677">
    <property type="term" value="F:DNA binding"/>
    <property type="evidence" value="ECO:0007669"/>
    <property type="project" value="UniProtKB-KW"/>
</dbReference>
<evidence type="ECO:0000259" key="1">
    <source>
        <dbReference type="PROSITE" id="PS50995"/>
    </source>
</evidence>
<evidence type="ECO:0000313" key="2">
    <source>
        <dbReference type="EMBL" id="MFK4443578.1"/>
    </source>
</evidence>
<dbReference type="PANTHER" id="PTHR33164">
    <property type="entry name" value="TRANSCRIPTIONAL REGULATOR, MARR FAMILY"/>
    <property type="match status" value="1"/>
</dbReference>
<dbReference type="SUPFAM" id="SSF46785">
    <property type="entry name" value="Winged helix' DNA-binding domain"/>
    <property type="match status" value="1"/>
</dbReference>
<dbReference type="InterPro" id="IPR036388">
    <property type="entry name" value="WH-like_DNA-bd_sf"/>
</dbReference>
<keyword evidence="2" id="KW-0238">DNA-binding</keyword>
<dbReference type="PANTHER" id="PTHR33164:SF103">
    <property type="entry name" value="REGULATORY PROTEIN MARR"/>
    <property type="match status" value="1"/>
</dbReference>
<reference evidence="2 3" key="1">
    <citation type="submission" date="2024-10" db="EMBL/GenBank/DDBJ databases">
        <authorList>
            <person name="Deangelis K."/>
            <person name="Huntemann M."/>
            <person name="Clum A."/>
            <person name="Wang J."/>
            <person name="Palaniappan K."/>
            <person name="Ritter S."/>
            <person name="Chen I.-M."/>
            <person name="Stamatis D."/>
            <person name="Reddy T."/>
            <person name="O'Malley R."/>
            <person name="Daum C."/>
            <person name="Ng V."/>
            <person name="Ivanova N."/>
            <person name="Kyrpides N."/>
            <person name="Woyke T."/>
        </authorList>
    </citation>
    <scope>NUCLEOTIDE SEQUENCE [LARGE SCALE GENOMIC DNA]</scope>
    <source>
        <strain evidence="2 3">GAS97</strain>
    </source>
</reference>
<reference evidence="2 3" key="2">
    <citation type="submission" date="2024-11" db="EMBL/GenBank/DDBJ databases">
        <title>Using genomics to understand microbial adaptation to soil warming.</title>
        <authorList>
            <person name="Deangelis K.M. PhD."/>
        </authorList>
    </citation>
    <scope>NUCLEOTIDE SEQUENCE [LARGE SCALE GENOMIC DNA]</scope>
    <source>
        <strain evidence="2 3">GAS97</strain>
    </source>
</reference>
<comment type="caution">
    <text evidence="2">The sequence shown here is derived from an EMBL/GenBank/DDBJ whole genome shotgun (WGS) entry which is preliminary data.</text>
</comment>
<dbReference type="RefSeq" id="WP_404608319.1">
    <property type="nucleotide sequence ID" value="NZ_JBIYDN010000010.1"/>
</dbReference>
<dbReference type="InterPro" id="IPR039422">
    <property type="entry name" value="MarR/SlyA-like"/>
</dbReference>
<evidence type="ECO:0000313" key="3">
    <source>
        <dbReference type="Proteomes" id="UP001620514"/>
    </source>
</evidence>
<protein>
    <submittedName>
        <fullName evidence="2">DNA-binding MarR family transcriptional regulator</fullName>
    </submittedName>
</protein>
<gene>
    <name evidence="2" type="ORF">ABH943_003600</name>
</gene>
<keyword evidence="3" id="KW-1185">Reference proteome</keyword>